<dbReference type="RefSeq" id="WP_301135666.1">
    <property type="nucleotide sequence ID" value="NZ_BAAAUQ010000024.1"/>
</dbReference>
<comment type="caution">
    <text evidence="4">The sequence shown here is derived from an EMBL/GenBank/DDBJ whole genome shotgun (WGS) entry which is preliminary data.</text>
</comment>
<evidence type="ECO:0000256" key="2">
    <source>
        <dbReference type="ARBA" id="ARBA00023270"/>
    </source>
</evidence>
<reference evidence="4" key="1">
    <citation type="submission" date="2021-06" db="EMBL/GenBank/DDBJ databases">
        <title>Genome-based taxonomic framework of Microbacterium strains isolated from marine environment, the description of four new species and reclassification of four preexisting species.</title>
        <authorList>
            <person name="Lee S.D."/>
            <person name="Kim S.-M."/>
            <person name="Byeon Y.-S."/>
            <person name="Yang H.L."/>
            <person name="Kim I.S."/>
        </authorList>
    </citation>
    <scope>NUCLEOTIDE SEQUENCE</scope>
    <source>
        <strain evidence="4">KACC 20510</strain>
    </source>
</reference>
<organism evidence="4 5">
    <name type="scientific">Microbacterium aurantiacum</name>
    <dbReference type="NCBI Taxonomy" id="162393"/>
    <lineage>
        <taxon>Bacteria</taxon>
        <taxon>Bacillati</taxon>
        <taxon>Actinomycetota</taxon>
        <taxon>Actinomycetes</taxon>
        <taxon>Micrococcales</taxon>
        <taxon>Microbacteriaceae</taxon>
        <taxon>Microbacterium</taxon>
    </lineage>
</organism>
<dbReference type="Proteomes" id="UP001172731">
    <property type="component" value="Unassembled WGS sequence"/>
</dbReference>
<keyword evidence="2" id="KW-0704">Schiff base</keyword>
<accession>A0ABT8FWD9</accession>
<evidence type="ECO:0000313" key="5">
    <source>
        <dbReference type="Proteomes" id="UP001172731"/>
    </source>
</evidence>
<dbReference type="GO" id="GO:0004139">
    <property type="term" value="F:deoxyribose-phosphate aldolase activity"/>
    <property type="evidence" value="ECO:0007669"/>
    <property type="project" value="UniProtKB-EC"/>
</dbReference>
<name>A0ABT8FWD9_9MICO</name>
<dbReference type="Gene3D" id="3.20.20.70">
    <property type="entry name" value="Aldolase class I"/>
    <property type="match status" value="1"/>
</dbReference>
<evidence type="ECO:0000256" key="3">
    <source>
        <dbReference type="NCBIfam" id="TIGR00126"/>
    </source>
</evidence>
<dbReference type="SMART" id="SM01133">
    <property type="entry name" value="DeoC"/>
    <property type="match status" value="1"/>
</dbReference>
<dbReference type="PANTHER" id="PTHR10889:SF1">
    <property type="entry name" value="DEOXYRIBOSE-PHOSPHATE ALDOLASE"/>
    <property type="match status" value="1"/>
</dbReference>
<dbReference type="NCBIfam" id="TIGR00126">
    <property type="entry name" value="deoC"/>
    <property type="match status" value="1"/>
</dbReference>
<dbReference type="PIRSF" id="PIRSF001357">
    <property type="entry name" value="DeoC"/>
    <property type="match status" value="1"/>
</dbReference>
<dbReference type="InterPro" id="IPR013785">
    <property type="entry name" value="Aldolase_TIM"/>
</dbReference>
<dbReference type="EMBL" id="JAHWXI010000026">
    <property type="protein sequence ID" value="MDN4465632.1"/>
    <property type="molecule type" value="Genomic_DNA"/>
</dbReference>
<keyword evidence="1" id="KW-0963">Cytoplasm</keyword>
<keyword evidence="5" id="KW-1185">Reference proteome</keyword>
<dbReference type="PANTHER" id="PTHR10889">
    <property type="entry name" value="DEOXYRIBOSE-PHOSPHATE ALDOLASE"/>
    <property type="match status" value="1"/>
</dbReference>
<dbReference type="InterPro" id="IPR002915">
    <property type="entry name" value="DeoC/FbaB/LacD_aldolase"/>
</dbReference>
<evidence type="ECO:0000256" key="1">
    <source>
        <dbReference type="ARBA" id="ARBA00022490"/>
    </source>
</evidence>
<protein>
    <recommendedName>
        <fullName evidence="3">Deoxyribose-phosphate aldolase</fullName>
        <ecNumber evidence="3">4.1.2.4</ecNumber>
    </recommendedName>
</protein>
<dbReference type="SUPFAM" id="SSF51569">
    <property type="entry name" value="Aldolase"/>
    <property type="match status" value="1"/>
</dbReference>
<keyword evidence="4" id="KW-0456">Lyase</keyword>
<gene>
    <name evidence="4" type="primary">deoC</name>
    <name evidence="4" type="ORF">KZC48_14690</name>
</gene>
<dbReference type="InterPro" id="IPR011343">
    <property type="entry name" value="DeoC"/>
</dbReference>
<dbReference type="EC" id="4.1.2.4" evidence="3"/>
<sequence length="235" mass="23493">MSFATDLPAGAPGRARAVARMIDISAVQAAHGRPQVEELARIASAGGYIAAHVLPSWVPVLAPLLAGSETRAGSPVGFPSGGTATEVKAFEADWLIAAGVQEMDIVMNLGLLTGGDAAAASADIRAVLDAVADRVPVKVILEVGRLEGDQLERAAEAALAAGARSLKTGTGWSGVATTAEHVARIRAVAGPDVEIKASGGVRDLADLAALYDAGARRFGANVASASAIVGEAGAA</sequence>
<evidence type="ECO:0000313" key="4">
    <source>
        <dbReference type="EMBL" id="MDN4465632.1"/>
    </source>
</evidence>
<proteinExistence type="predicted"/>